<dbReference type="Pfam" id="PF12838">
    <property type="entry name" value="Fer4_7"/>
    <property type="match status" value="1"/>
</dbReference>
<organism evidence="9 10">
    <name type="scientific">Carboxydocella sporoproducens DSM 16521</name>
    <dbReference type="NCBI Taxonomy" id="1121270"/>
    <lineage>
        <taxon>Bacteria</taxon>
        <taxon>Bacillati</taxon>
        <taxon>Bacillota</taxon>
        <taxon>Clostridia</taxon>
        <taxon>Eubacteriales</taxon>
        <taxon>Clostridiales Family XVI. Incertae Sedis</taxon>
        <taxon>Carboxydocella</taxon>
    </lineage>
</organism>
<dbReference type="InterPro" id="IPR017900">
    <property type="entry name" value="4Fe4S_Fe_S_CS"/>
</dbReference>
<dbReference type="Gene3D" id="3.30.70.20">
    <property type="match status" value="2"/>
</dbReference>
<feature type="domain" description="4Fe-4S ferredoxin-type" evidence="8">
    <location>
        <begin position="231"/>
        <end position="259"/>
    </location>
</feature>
<keyword evidence="10" id="KW-1185">Reference proteome</keyword>
<dbReference type="GO" id="GO:0046872">
    <property type="term" value="F:metal ion binding"/>
    <property type="evidence" value="ECO:0007669"/>
    <property type="project" value="UniProtKB-KW"/>
</dbReference>
<dbReference type="PROSITE" id="PS00198">
    <property type="entry name" value="4FE4S_FER_1"/>
    <property type="match status" value="3"/>
</dbReference>
<sequence length="335" mass="37426">MELQLEPDKCLRVRTAANICDNCVKVCPSQAIEISNGFRIDKEKCDTCGLCAGTCPTEALMLDQHSYHQLIGRAREKRKIAFTCEQNPLLGVINLPCLGYLSETLLIGLVLNCNRIRLVFAAEKCASCNRQAGALIEERLIRVQAMASRLGKEGVLLVDNGEEEEVLTKREFFSFLKDRIVTLTYSGWEDKRARKGKKLLPAAREFLLNSTGQSLKPGSQLMLSGGNWPFAQIEVDERCTGCQVCTQICPTGALQINDDDEEKELRHTPALCLNCGACADYCPQQAVSQGDKVDLGKVVAATSFPLRKIHQKRFWQECEPEFLHRSKAKKLLLKF</sequence>
<reference evidence="10" key="1">
    <citation type="submission" date="2017-02" db="EMBL/GenBank/DDBJ databases">
        <authorList>
            <person name="Varghese N."/>
            <person name="Submissions S."/>
        </authorList>
    </citation>
    <scope>NUCLEOTIDE SEQUENCE [LARGE SCALE GENOMIC DNA]</scope>
    <source>
        <strain evidence="10">DSM 16521</strain>
    </source>
</reference>
<evidence type="ECO:0000256" key="3">
    <source>
        <dbReference type="ARBA" id="ARBA00013529"/>
    </source>
</evidence>
<dbReference type="SUPFAM" id="SSF54862">
    <property type="entry name" value="4Fe-4S ferredoxins"/>
    <property type="match status" value="1"/>
</dbReference>
<evidence type="ECO:0000256" key="6">
    <source>
        <dbReference type="ARBA" id="ARBA00023004"/>
    </source>
</evidence>
<dbReference type="Pfam" id="PF25160">
    <property type="entry name" value="LdpA_Fe-S-bd"/>
    <property type="match status" value="1"/>
</dbReference>
<evidence type="ECO:0000313" key="10">
    <source>
        <dbReference type="Proteomes" id="UP000189933"/>
    </source>
</evidence>
<evidence type="ECO:0000259" key="8">
    <source>
        <dbReference type="PROSITE" id="PS51379"/>
    </source>
</evidence>
<dbReference type="PANTHER" id="PTHR24960:SF79">
    <property type="entry name" value="PHOTOSYSTEM I IRON-SULFUR CENTER"/>
    <property type="match status" value="1"/>
</dbReference>
<dbReference type="InterPro" id="IPR017896">
    <property type="entry name" value="4Fe4S_Fe-S-bd"/>
</dbReference>
<dbReference type="InterPro" id="IPR057431">
    <property type="entry name" value="LdpA_Fe-S-bd"/>
</dbReference>
<dbReference type="EMBL" id="FUXM01000003">
    <property type="protein sequence ID" value="SJZ63132.1"/>
    <property type="molecule type" value="Genomic_DNA"/>
</dbReference>
<evidence type="ECO:0000313" key="9">
    <source>
        <dbReference type="EMBL" id="SJZ63132.1"/>
    </source>
</evidence>
<feature type="domain" description="4Fe-4S ferredoxin-type" evidence="8">
    <location>
        <begin position="36"/>
        <end position="65"/>
    </location>
</feature>
<proteinExistence type="predicted"/>
<dbReference type="AlphaFoldDB" id="A0A1T4M884"/>
<dbReference type="PANTHER" id="PTHR24960">
    <property type="entry name" value="PHOTOSYSTEM I IRON-SULFUR CENTER-RELATED"/>
    <property type="match status" value="1"/>
</dbReference>
<evidence type="ECO:0000256" key="4">
    <source>
        <dbReference type="ARBA" id="ARBA00022485"/>
    </source>
</evidence>
<keyword evidence="4" id="KW-0004">4Fe-4S</keyword>
<dbReference type="Proteomes" id="UP000189933">
    <property type="component" value="Unassembled WGS sequence"/>
</dbReference>
<protein>
    <recommendedName>
        <fullName evidence="3">Ferredoxin</fullName>
    </recommendedName>
</protein>
<accession>A0A1T4M884</accession>
<dbReference type="RefSeq" id="WP_078664614.1">
    <property type="nucleotide sequence ID" value="NZ_FUXM01000003.1"/>
</dbReference>
<evidence type="ECO:0000256" key="1">
    <source>
        <dbReference type="ARBA" id="ARBA00001966"/>
    </source>
</evidence>
<feature type="domain" description="4Fe-4S ferredoxin-type" evidence="8">
    <location>
        <begin position="263"/>
        <end position="292"/>
    </location>
</feature>
<comment type="cofactor">
    <cofactor evidence="1">
        <name>[4Fe-4S] cluster</name>
        <dbReference type="ChEBI" id="CHEBI:49883"/>
    </cofactor>
</comment>
<name>A0A1T4M884_9FIRM</name>
<keyword evidence="7" id="KW-0411">Iron-sulfur</keyword>
<dbReference type="InterPro" id="IPR050157">
    <property type="entry name" value="PSI_iron-sulfur_center"/>
</dbReference>
<keyword evidence="6" id="KW-0408">Iron</keyword>
<dbReference type="GO" id="GO:0051539">
    <property type="term" value="F:4 iron, 4 sulfur cluster binding"/>
    <property type="evidence" value="ECO:0007669"/>
    <property type="project" value="UniProtKB-KW"/>
</dbReference>
<dbReference type="PROSITE" id="PS51379">
    <property type="entry name" value="4FE4S_FER_2"/>
    <property type="match status" value="3"/>
</dbReference>
<gene>
    <name evidence="9" type="ORF">SAMN02745885_00475</name>
</gene>
<evidence type="ECO:0000256" key="7">
    <source>
        <dbReference type="ARBA" id="ARBA00023014"/>
    </source>
</evidence>
<evidence type="ECO:0000256" key="2">
    <source>
        <dbReference type="ARBA" id="ARBA00003532"/>
    </source>
</evidence>
<dbReference type="OrthoDB" id="9672at2"/>
<comment type="function">
    <text evidence="2">Ferredoxins are iron-sulfur proteins that transfer electrons in a wide variety of metabolic reactions.</text>
</comment>
<evidence type="ECO:0000256" key="5">
    <source>
        <dbReference type="ARBA" id="ARBA00022723"/>
    </source>
</evidence>
<keyword evidence="5" id="KW-0479">Metal-binding</keyword>